<dbReference type="EMBL" id="CABFNQ020000451">
    <property type="protein sequence ID" value="CAH0015739.1"/>
    <property type="molecule type" value="Genomic_DNA"/>
</dbReference>
<evidence type="ECO:0000313" key="2">
    <source>
        <dbReference type="EMBL" id="CAH0015739.1"/>
    </source>
</evidence>
<evidence type="ECO:0000313" key="3">
    <source>
        <dbReference type="Proteomes" id="UP000696573"/>
    </source>
</evidence>
<sequence>MSSSDGFGAEMDNGPVARRRSSSSCSAEARASCWLPWSSQLMGRWTGSLARSTDSVGSTVLDLLAGVWAPTTDPIRGGSS</sequence>
<comment type="caution">
    <text evidence="2">The sequence shown here is derived from an EMBL/GenBank/DDBJ whole genome shotgun (WGS) entry which is preliminary data.</text>
</comment>
<proteinExistence type="predicted"/>
<feature type="region of interest" description="Disordered" evidence="1">
    <location>
        <begin position="1"/>
        <end position="25"/>
    </location>
</feature>
<gene>
    <name evidence="2" type="ORF">CRHIZ90672A_00007930</name>
</gene>
<evidence type="ECO:0000256" key="1">
    <source>
        <dbReference type="SAM" id="MobiDB-lite"/>
    </source>
</evidence>
<name>A0A9N9YA86_9HYPO</name>
<dbReference type="Proteomes" id="UP000696573">
    <property type="component" value="Unassembled WGS sequence"/>
</dbReference>
<organism evidence="2 3">
    <name type="scientific">Clonostachys rhizophaga</name>
    <dbReference type="NCBI Taxonomy" id="160324"/>
    <lineage>
        <taxon>Eukaryota</taxon>
        <taxon>Fungi</taxon>
        <taxon>Dikarya</taxon>
        <taxon>Ascomycota</taxon>
        <taxon>Pezizomycotina</taxon>
        <taxon>Sordariomycetes</taxon>
        <taxon>Hypocreomycetidae</taxon>
        <taxon>Hypocreales</taxon>
        <taxon>Bionectriaceae</taxon>
        <taxon>Clonostachys</taxon>
    </lineage>
</organism>
<accession>A0A9N9YA86</accession>
<reference evidence="2" key="1">
    <citation type="submission" date="2021-10" db="EMBL/GenBank/DDBJ databases">
        <authorList>
            <person name="Piombo E."/>
        </authorList>
    </citation>
    <scope>NUCLEOTIDE SEQUENCE</scope>
</reference>
<dbReference type="AlphaFoldDB" id="A0A9N9YA86"/>
<keyword evidence="3" id="KW-1185">Reference proteome</keyword>
<protein>
    <submittedName>
        <fullName evidence="2">Uncharacterized protein</fullName>
    </submittedName>
</protein>
<feature type="non-terminal residue" evidence="2">
    <location>
        <position position="1"/>
    </location>
</feature>